<evidence type="ECO:0000313" key="2">
    <source>
        <dbReference type="Proteomes" id="UP000676853"/>
    </source>
</evidence>
<gene>
    <name evidence="1" type="ORF">KFZ73_14500</name>
</gene>
<evidence type="ECO:0008006" key="3">
    <source>
        <dbReference type="Google" id="ProtNLM"/>
    </source>
</evidence>
<keyword evidence="2" id="KW-1185">Reference proteome</keyword>
<dbReference type="Proteomes" id="UP000676853">
    <property type="component" value="Unassembled WGS sequence"/>
</dbReference>
<protein>
    <recommendedName>
        <fullName evidence="3">Helix-turn-helix domain-containing protein</fullName>
    </recommendedName>
</protein>
<comment type="caution">
    <text evidence="1">The sequence shown here is derived from an EMBL/GenBank/DDBJ whole genome shotgun (WGS) entry which is preliminary data.</text>
</comment>
<accession>A0ABS5NDU8</accession>
<name>A0ABS5NDU8_TSUPA</name>
<reference evidence="1 2" key="1">
    <citation type="submission" date="2021-04" db="EMBL/GenBank/DDBJ databases">
        <title>Whole genome sequence analysis of a thiophenic sulfur metabolizing bacteria.</title>
        <authorList>
            <person name="Akhtar N."/>
            <person name="Akram J."/>
            <person name="Aslam A."/>
        </authorList>
    </citation>
    <scope>NUCLEOTIDE SEQUENCE [LARGE SCALE GENOMIC DNA]</scope>
    <source>
        <strain evidence="1 2">3OW</strain>
    </source>
</reference>
<proteinExistence type="predicted"/>
<dbReference type="RefSeq" id="WP_212554162.1">
    <property type="nucleotide sequence ID" value="NZ_JAGXOE010000034.1"/>
</dbReference>
<sequence>MFWSKRWGYHFPSAHPIAARTRFLSGAIHHVPEVEVVRLLRCWEQQRMRHLSKWPLQEETVWVDVEEASRLCDRSVKTIEQWVNDYRGMVKVHPVRGALLDVRKLAIVNDRARRRNVG</sequence>
<organism evidence="1 2">
    <name type="scientific">Tsukamurella paurometabola</name>
    <name type="common">Corynebacterium paurometabolum</name>
    <dbReference type="NCBI Taxonomy" id="2061"/>
    <lineage>
        <taxon>Bacteria</taxon>
        <taxon>Bacillati</taxon>
        <taxon>Actinomycetota</taxon>
        <taxon>Actinomycetes</taxon>
        <taxon>Mycobacteriales</taxon>
        <taxon>Tsukamurellaceae</taxon>
        <taxon>Tsukamurella</taxon>
    </lineage>
</organism>
<dbReference type="EMBL" id="JAGXOE010000034">
    <property type="protein sequence ID" value="MBS4102444.1"/>
    <property type="molecule type" value="Genomic_DNA"/>
</dbReference>
<evidence type="ECO:0000313" key="1">
    <source>
        <dbReference type="EMBL" id="MBS4102444.1"/>
    </source>
</evidence>